<proteinExistence type="predicted"/>
<accession>A0A7W4LM66</accession>
<comment type="caution">
    <text evidence="1">The sequence shown here is derived from an EMBL/GenBank/DDBJ whole genome shotgun (WGS) entry which is preliminary data.</text>
</comment>
<dbReference type="RefSeq" id="WP_183089233.1">
    <property type="nucleotide sequence ID" value="NZ_JACJUD010000003.1"/>
</dbReference>
<reference evidence="1 2" key="1">
    <citation type="submission" date="2020-08" db="EMBL/GenBank/DDBJ databases">
        <authorList>
            <person name="Kim C.M."/>
        </authorList>
    </citation>
    <scope>NUCLEOTIDE SEQUENCE [LARGE SCALE GENOMIC DNA]</scope>
    <source>
        <strain evidence="1 2">UL070</strain>
    </source>
</reference>
<gene>
    <name evidence="1" type="ORF">H3H51_11830</name>
</gene>
<protein>
    <submittedName>
        <fullName evidence="1">Uncharacterized protein</fullName>
    </submittedName>
</protein>
<name>A0A7W4LM66_9GAMM</name>
<evidence type="ECO:0000313" key="1">
    <source>
        <dbReference type="EMBL" id="MBB2495709.1"/>
    </source>
</evidence>
<keyword evidence="2" id="KW-1185">Reference proteome</keyword>
<organism evidence="1 2">
    <name type="scientific">Aquipseudomonas ullengensis</name>
    <dbReference type="NCBI Taxonomy" id="2759166"/>
    <lineage>
        <taxon>Bacteria</taxon>
        <taxon>Pseudomonadati</taxon>
        <taxon>Pseudomonadota</taxon>
        <taxon>Gammaproteobacteria</taxon>
        <taxon>Pseudomonadales</taxon>
        <taxon>Pseudomonadaceae</taxon>
        <taxon>Aquipseudomonas</taxon>
    </lineage>
</organism>
<dbReference type="AlphaFoldDB" id="A0A7W4LM66"/>
<sequence>MLIALDTPPTQPVASLELQRLESQWQIRPCFSGQDQHVHFELDIELHGRAGVSHSRQKGTLRLASTEQCPATNRQGWQADQQIAIRLRWWLDGQPQAEIFRQISASEFNNATESSHQSATTPL</sequence>
<evidence type="ECO:0000313" key="2">
    <source>
        <dbReference type="Proteomes" id="UP000542720"/>
    </source>
</evidence>
<dbReference type="EMBL" id="JACJUD010000003">
    <property type="protein sequence ID" value="MBB2495709.1"/>
    <property type="molecule type" value="Genomic_DNA"/>
</dbReference>
<dbReference type="Proteomes" id="UP000542720">
    <property type="component" value="Unassembled WGS sequence"/>
</dbReference>